<evidence type="ECO:0000313" key="1">
    <source>
        <dbReference type="EMBL" id="KAK4036629.1"/>
    </source>
</evidence>
<dbReference type="Proteomes" id="UP001234178">
    <property type="component" value="Unassembled WGS sequence"/>
</dbReference>
<gene>
    <name evidence="1" type="ORF">OUZ56_028673</name>
</gene>
<organism evidence="1 2">
    <name type="scientific">Daphnia magna</name>
    <dbReference type="NCBI Taxonomy" id="35525"/>
    <lineage>
        <taxon>Eukaryota</taxon>
        <taxon>Metazoa</taxon>
        <taxon>Ecdysozoa</taxon>
        <taxon>Arthropoda</taxon>
        <taxon>Crustacea</taxon>
        <taxon>Branchiopoda</taxon>
        <taxon>Diplostraca</taxon>
        <taxon>Cladocera</taxon>
        <taxon>Anomopoda</taxon>
        <taxon>Daphniidae</taxon>
        <taxon>Daphnia</taxon>
    </lineage>
</organism>
<comment type="caution">
    <text evidence="1">The sequence shown here is derived from an EMBL/GenBank/DDBJ whole genome shotgun (WGS) entry which is preliminary data.</text>
</comment>
<reference evidence="1 2" key="1">
    <citation type="journal article" date="2023" name="Nucleic Acids Res.">
        <title>The hologenome of Daphnia magna reveals possible DNA methylation and microbiome-mediated evolution of the host genome.</title>
        <authorList>
            <person name="Chaturvedi A."/>
            <person name="Li X."/>
            <person name="Dhandapani V."/>
            <person name="Marshall H."/>
            <person name="Kissane S."/>
            <person name="Cuenca-Cambronero M."/>
            <person name="Asole G."/>
            <person name="Calvet F."/>
            <person name="Ruiz-Romero M."/>
            <person name="Marangio P."/>
            <person name="Guigo R."/>
            <person name="Rago D."/>
            <person name="Mirbahai L."/>
            <person name="Eastwood N."/>
            <person name="Colbourne J.K."/>
            <person name="Zhou J."/>
            <person name="Mallon E."/>
            <person name="Orsini L."/>
        </authorList>
    </citation>
    <scope>NUCLEOTIDE SEQUENCE [LARGE SCALE GENOMIC DNA]</scope>
    <source>
        <strain evidence="1">LRV0_1</strain>
    </source>
</reference>
<proteinExistence type="predicted"/>
<name>A0ABR0B4Q9_9CRUS</name>
<sequence>MNNIPYYGPDDVKVSLKYEELVSALELALADFSKGPDGGVSQPLRATAVVTQFNGCSIQLHTKKNIERANAIISVYP</sequence>
<keyword evidence="2" id="KW-1185">Reference proteome</keyword>
<accession>A0ABR0B4Q9</accession>
<dbReference type="EMBL" id="JAOYFB010000040">
    <property type="protein sequence ID" value="KAK4036629.1"/>
    <property type="molecule type" value="Genomic_DNA"/>
</dbReference>
<evidence type="ECO:0000313" key="2">
    <source>
        <dbReference type="Proteomes" id="UP001234178"/>
    </source>
</evidence>
<protein>
    <submittedName>
        <fullName evidence="1">Uncharacterized protein</fullName>
    </submittedName>
</protein>